<gene>
    <name evidence="1" type="ORF">T4D_7886</name>
</gene>
<protein>
    <submittedName>
        <fullName evidence="1">Uncharacterized protein</fullName>
    </submittedName>
</protein>
<organism evidence="1 2">
    <name type="scientific">Trichinella pseudospiralis</name>
    <name type="common">Parasitic roundworm</name>
    <dbReference type="NCBI Taxonomy" id="6337"/>
    <lineage>
        <taxon>Eukaryota</taxon>
        <taxon>Metazoa</taxon>
        <taxon>Ecdysozoa</taxon>
        <taxon>Nematoda</taxon>
        <taxon>Enoplea</taxon>
        <taxon>Dorylaimia</taxon>
        <taxon>Trichinellida</taxon>
        <taxon>Trichinellidae</taxon>
        <taxon>Trichinella</taxon>
    </lineage>
</organism>
<proteinExistence type="predicted"/>
<comment type="caution">
    <text evidence="1">The sequence shown here is derived from an EMBL/GenBank/DDBJ whole genome shotgun (WGS) entry which is preliminary data.</text>
</comment>
<dbReference type="AlphaFoldDB" id="A0A0V1FCD3"/>
<keyword evidence="2" id="KW-1185">Reference proteome</keyword>
<sequence length="62" mass="7235">MQSCNNIIIVFTTAIKRSDSKNSSYVTLVRRRTVIGNCKRQRCSDIYRPSIKLTAYQHLWVT</sequence>
<dbReference type="EMBL" id="JYDT01000132">
    <property type="protein sequence ID" value="KRY83757.1"/>
    <property type="molecule type" value="Genomic_DNA"/>
</dbReference>
<accession>A0A0V1FCD3</accession>
<name>A0A0V1FCD3_TRIPS</name>
<evidence type="ECO:0000313" key="2">
    <source>
        <dbReference type="Proteomes" id="UP000054995"/>
    </source>
</evidence>
<reference evidence="1 2" key="1">
    <citation type="submission" date="2015-01" db="EMBL/GenBank/DDBJ databases">
        <title>Evolution of Trichinella species and genotypes.</title>
        <authorList>
            <person name="Korhonen P.K."/>
            <person name="Edoardo P."/>
            <person name="Giuseppe L.R."/>
            <person name="Gasser R.B."/>
        </authorList>
    </citation>
    <scope>NUCLEOTIDE SEQUENCE [LARGE SCALE GENOMIC DNA]</scope>
    <source>
        <strain evidence="1">ISS470</strain>
    </source>
</reference>
<evidence type="ECO:0000313" key="1">
    <source>
        <dbReference type="EMBL" id="KRY83757.1"/>
    </source>
</evidence>
<dbReference type="Proteomes" id="UP000054995">
    <property type="component" value="Unassembled WGS sequence"/>
</dbReference>